<evidence type="ECO:0000259" key="12">
    <source>
        <dbReference type="PROSITE" id="PS50929"/>
    </source>
</evidence>
<keyword evidence="14" id="KW-1185">Reference proteome</keyword>
<dbReference type="GO" id="GO:0015421">
    <property type="term" value="F:ABC-type oligopeptide transporter activity"/>
    <property type="evidence" value="ECO:0007669"/>
    <property type="project" value="TreeGrafter"/>
</dbReference>
<feature type="transmembrane region" description="Helical" evidence="10">
    <location>
        <begin position="205"/>
        <end position="222"/>
    </location>
</feature>
<keyword evidence="8 10" id="KW-0472">Membrane</keyword>
<dbReference type="AlphaFoldDB" id="A0A1E4RWL8"/>
<gene>
    <name evidence="13" type="ORF">CYBJADRAFT_178513</name>
</gene>
<dbReference type="Pfam" id="PF00664">
    <property type="entry name" value="ABC_membrane"/>
    <property type="match status" value="1"/>
</dbReference>
<evidence type="ECO:0000259" key="11">
    <source>
        <dbReference type="PROSITE" id="PS50893"/>
    </source>
</evidence>
<dbReference type="PROSITE" id="PS00211">
    <property type="entry name" value="ABC_TRANSPORTER_1"/>
    <property type="match status" value="1"/>
</dbReference>
<evidence type="ECO:0000313" key="13">
    <source>
        <dbReference type="EMBL" id="ODV71682.1"/>
    </source>
</evidence>
<organism evidence="13 14">
    <name type="scientific">Cyberlindnera jadinii (strain ATCC 18201 / CBS 1600 / BCRC 20928 / JCM 3617 / NBRC 0987 / NRRL Y-1542)</name>
    <name type="common">Torula yeast</name>
    <name type="synonym">Candida utilis</name>
    <dbReference type="NCBI Taxonomy" id="983966"/>
    <lineage>
        <taxon>Eukaryota</taxon>
        <taxon>Fungi</taxon>
        <taxon>Dikarya</taxon>
        <taxon>Ascomycota</taxon>
        <taxon>Saccharomycotina</taxon>
        <taxon>Saccharomycetes</taxon>
        <taxon>Phaffomycetales</taxon>
        <taxon>Phaffomycetaceae</taxon>
        <taxon>Cyberlindnera</taxon>
    </lineage>
</organism>
<feature type="transmembrane region" description="Helical" evidence="10">
    <location>
        <begin position="182"/>
        <end position="199"/>
    </location>
</feature>
<dbReference type="OMA" id="MTWLGER"/>
<evidence type="ECO:0000256" key="5">
    <source>
        <dbReference type="ARBA" id="ARBA00022741"/>
    </source>
</evidence>
<evidence type="ECO:0000256" key="4">
    <source>
        <dbReference type="ARBA" id="ARBA00022692"/>
    </source>
</evidence>
<dbReference type="Gene3D" id="3.40.50.300">
    <property type="entry name" value="P-loop containing nucleotide triphosphate hydrolases"/>
    <property type="match status" value="1"/>
</dbReference>
<proteinExistence type="inferred from homology"/>
<dbReference type="GO" id="GO:0005524">
    <property type="term" value="F:ATP binding"/>
    <property type="evidence" value="ECO:0007669"/>
    <property type="project" value="UniProtKB-KW"/>
</dbReference>
<feature type="transmembrane region" description="Helical" evidence="10">
    <location>
        <begin position="59"/>
        <end position="83"/>
    </location>
</feature>
<feature type="transmembrane region" description="Helical" evidence="10">
    <location>
        <begin position="281"/>
        <end position="303"/>
    </location>
</feature>
<feature type="domain" description="ABC transmembrane type-1" evidence="12">
    <location>
        <begin position="59"/>
        <end position="346"/>
    </location>
</feature>
<evidence type="ECO:0000256" key="7">
    <source>
        <dbReference type="ARBA" id="ARBA00022989"/>
    </source>
</evidence>
<keyword evidence="7 10" id="KW-1133">Transmembrane helix</keyword>
<dbReference type="EMBL" id="KV453939">
    <property type="protein sequence ID" value="ODV71682.1"/>
    <property type="molecule type" value="Genomic_DNA"/>
</dbReference>
<dbReference type="FunFam" id="3.40.50.300:FF:000218">
    <property type="entry name" value="Multidrug ABC transporter ATP-binding protein"/>
    <property type="match status" value="1"/>
</dbReference>
<keyword evidence="4 10" id="KW-0812">Transmembrane</keyword>
<dbReference type="InterPro" id="IPR017871">
    <property type="entry name" value="ABC_transporter-like_CS"/>
</dbReference>
<keyword evidence="3" id="KW-0813">Transport</keyword>
<reference evidence="13 14" key="1">
    <citation type="journal article" date="2016" name="Proc. Natl. Acad. Sci. U.S.A.">
        <title>Comparative genomics of biotechnologically important yeasts.</title>
        <authorList>
            <person name="Riley R."/>
            <person name="Haridas S."/>
            <person name="Wolfe K.H."/>
            <person name="Lopes M.R."/>
            <person name="Hittinger C.T."/>
            <person name="Goeker M."/>
            <person name="Salamov A.A."/>
            <person name="Wisecaver J.H."/>
            <person name="Long T.M."/>
            <person name="Calvey C.H."/>
            <person name="Aerts A.L."/>
            <person name="Barry K.W."/>
            <person name="Choi C."/>
            <person name="Clum A."/>
            <person name="Coughlan A.Y."/>
            <person name="Deshpande S."/>
            <person name="Douglass A.P."/>
            <person name="Hanson S.J."/>
            <person name="Klenk H.-P."/>
            <person name="LaButti K.M."/>
            <person name="Lapidus A."/>
            <person name="Lindquist E.A."/>
            <person name="Lipzen A.M."/>
            <person name="Meier-Kolthoff J.P."/>
            <person name="Ohm R.A."/>
            <person name="Otillar R.P."/>
            <person name="Pangilinan J.L."/>
            <person name="Peng Y."/>
            <person name="Rokas A."/>
            <person name="Rosa C.A."/>
            <person name="Scheuner C."/>
            <person name="Sibirny A.A."/>
            <person name="Slot J.C."/>
            <person name="Stielow J.B."/>
            <person name="Sun H."/>
            <person name="Kurtzman C.P."/>
            <person name="Blackwell M."/>
            <person name="Grigoriev I.V."/>
            <person name="Jeffries T.W."/>
        </authorList>
    </citation>
    <scope>NUCLEOTIDE SEQUENCE [LARGE SCALE GENOMIC DNA]</scope>
    <source>
        <strain evidence="14">ATCC 18201 / CBS 1600 / BCRC 20928 / JCM 3617 / NBRC 0987 / NRRL Y-1542</strain>
    </source>
</reference>
<dbReference type="GeneID" id="30991332"/>
<dbReference type="GO" id="GO:0090374">
    <property type="term" value="P:oligopeptide export from mitochondrion"/>
    <property type="evidence" value="ECO:0007669"/>
    <property type="project" value="TreeGrafter"/>
</dbReference>
<evidence type="ECO:0000256" key="6">
    <source>
        <dbReference type="ARBA" id="ARBA00022840"/>
    </source>
</evidence>
<evidence type="ECO:0000256" key="2">
    <source>
        <dbReference type="ARBA" id="ARBA00005580"/>
    </source>
</evidence>
<dbReference type="CDD" id="cd18573">
    <property type="entry name" value="ABC_6TM_ABCB10_like"/>
    <property type="match status" value="1"/>
</dbReference>
<dbReference type="STRING" id="983966.A0A1E4RWL8"/>
<dbReference type="Pfam" id="PF00005">
    <property type="entry name" value="ABC_tran"/>
    <property type="match status" value="1"/>
</dbReference>
<feature type="transmembrane region" description="Helical" evidence="10">
    <location>
        <begin position="323"/>
        <end position="341"/>
    </location>
</feature>
<dbReference type="RefSeq" id="XP_020068721.1">
    <property type="nucleotide sequence ID" value="XM_020216936.1"/>
</dbReference>
<dbReference type="InterPro" id="IPR003593">
    <property type="entry name" value="AAA+_ATPase"/>
</dbReference>
<sequence length="655" mass="71093">MRLVKPRIQSSTASDASTTLERDKQTPTEKLSPHDSKASGFQDIKRLFELAKPETKPMLGALGLLCISSAISMCIPLVIGKFLDAGLDSGDSISIYGMSLSQFFGAITAVFVVGALANSGRVVILRTVGEKLVARLRTRTLKASLEQDAAFLDNNRVGDLISRLSSDASIVSRSVTQNISDGIRAVLSGGVGITMMMLVSWKLTSIMLLLAPPLGAMAFVYGRRIRNLSRDLQRSIGDLTKVAEEQLNATRTIQAYGGERLEVGKYAENVRNVFKIGFKEAATSGVFFGTTGFIANIGLIALLGIGSSMIRDGSLTVGDLSSFMMYAVYTGSSMFGLSNFYSELMKGAGAAARIFELNDRKPSIPSTIGIKPTIKDFQTDIEFRDVSFEYPTRQNIQIFDQLSFKIHPGEHVCIVGPSGAGKSTVTSLLLRFYDVSQGGIYINGINIKDFNLRQFRKQVGVVQQEPALFSGTVLENITYGIKDYNDSGLKSALDKANVANFINEFPDGLQTIVGPRGTQLSGGQRQRIALARSLLLDPQVLILDESTSALDSKSEKTIAHTLNQRCAEGKTTISIAHRVSTIKHSTRVIVLGLEGKVVETGSFDQLRSKPTSALNALLAKNEENGSQADLDVVEEDLETEKELDQQTERDLSLNR</sequence>
<dbReference type="OrthoDB" id="6500128at2759"/>
<dbReference type="PANTHER" id="PTHR43394:SF1">
    <property type="entry name" value="ATP-BINDING CASSETTE SUB-FAMILY B MEMBER 10, MITOCHONDRIAL"/>
    <property type="match status" value="1"/>
</dbReference>
<comment type="subcellular location">
    <subcellularLocation>
        <location evidence="1">Membrane</location>
        <topology evidence="1">Multi-pass membrane protein</topology>
    </subcellularLocation>
</comment>
<dbReference type="InterPro" id="IPR011527">
    <property type="entry name" value="ABC1_TM_dom"/>
</dbReference>
<name>A0A1E4RWL8_CYBJN</name>
<dbReference type="InterPro" id="IPR027417">
    <property type="entry name" value="P-loop_NTPase"/>
</dbReference>
<dbReference type="SMART" id="SM00382">
    <property type="entry name" value="AAA"/>
    <property type="match status" value="1"/>
</dbReference>
<feature type="transmembrane region" description="Helical" evidence="10">
    <location>
        <begin position="95"/>
        <end position="117"/>
    </location>
</feature>
<dbReference type="SUPFAM" id="SSF52540">
    <property type="entry name" value="P-loop containing nucleoside triphosphate hydrolases"/>
    <property type="match status" value="1"/>
</dbReference>
<keyword evidence="5" id="KW-0547">Nucleotide-binding</keyword>
<dbReference type="FunFam" id="1.20.1560.10:FF:000058">
    <property type="entry name" value="ABC transporter B family member 25"/>
    <property type="match status" value="1"/>
</dbReference>
<feature type="region of interest" description="Disordered" evidence="9">
    <location>
        <begin position="1"/>
        <end position="38"/>
    </location>
</feature>
<comment type="similarity">
    <text evidence="2">Belongs to the ABC transporter superfamily. ABCB family. Mitochondrial peptide exporter (TC 3.A.1.212) subfamily.</text>
</comment>
<dbReference type="SUPFAM" id="SSF90123">
    <property type="entry name" value="ABC transporter transmembrane region"/>
    <property type="match status" value="1"/>
</dbReference>
<feature type="domain" description="ABC transporter" evidence="11">
    <location>
        <begin position="381"/>
        <end position="619"/>
    </location>
</feature>
<feature type="compositionally biased region" description="Polar residues" evidence="9">
    <location>
        <begin position="8"/>
        <end position="19"/>
    </location>
</feature>
<feature type="compositionally biased region" description="Basic and acidic residues" evidence="9">
    <location>
        <begin position="20"/>
        <end position="38"/>
    </location>
</feature>
<accession>A0A1E4RWL8</accession>
<dbReference type="InterPro" id="IPR036640">
    <property type="entry name" value="ABC1_TM_sf"/>
</dbReference>
<dbReference type="PROSITE" id="PS50929">
    <property type="entry name" value="ABC_TM1F"/>
    <property type="match status" value="1"/>
</dbReference>
<evidence type="ECO:0000256" key="8">
    <source>
        <dbReference type="ARBA" id="ARBA00023136"/>
    </source>
</evidence>
<dbReference type="InterPro" id="IPR003439">
    <property type="entry name" value="ABC_transporter-like_ATP-bd"/>
</dbReference>
<protein>
    <submittedName>
        <fullName evidence="13">Uncharacterized protein</fullName>
    </submittedName>
</protein>
<evidence type="ECO:0000256" key="1">
    <source>
        <dbReference type="ARBA" id="ARBA00004141"/>
    </source>
</evidence>
<evidence type="ECO:0000256" key="3">
    <source>
        <dbReference type="ARBA" id="ARBA00022448"/>
    </source>
</evidence>
<keyword evidence="6" id="KW-0067">ATP-binding</keyword>
<dbReference type="Gene3D" id="1.20.1560.10">
    <property type="entry name" value="ABC transporter type 1, transmembrane domain"/>
    <property type="match status" value="1"/>
</dbReference>
<dbReference type="GO" id="GO:0016887">
    <property type="term" value="F:ATP hydrolysis activity"/>
    <property type="evidence" value="ECO:0007669"/>
    <property type="project" value="InterPro"/>
</dbReference>
<dbReference type="PANTHER" id="PTHR43394">
    <property type="entry name" value="ATP-DEPENDENT PERMEASE MDL1, MITOCHONDRIAL"/>
    <property type="match status" value="1"/>
</dbReference>
<evidence type="ECO:0000256" key="10">
    <source>
        <dbReference type="SAM" id="Phobius"/>
    </source>
</evidence>
<dbReference type="InterPro" id="IPR039421">
    <property type="entry name" value="Type_1_exporter"/>
</dbReference>
<dbReference type="PROSITE" id="PS50893">
    <property type="entry name" value="ABC_TRANSPORTER_2"/>
    <property type="match status" value="1"/>
</dbReference>
<evidence type="ECO:0000256" key="9">
    <source>
        <dbReference type="SAM" id="MobiDB-lite"/>
    </source>
</evidence>
<dbReference type="Proteomes" id="UP000094389">
    <property type="component" value="Unassembled WGS sequence"/>
</dbReference>
<evidence type="ECO:0000313" key="14">
    <source>
        <dbReference type="Proteomes" id="UP000094389"/>
    </source>
</evidence>
<dbReference type="GO" id="GO:0005743">
    <property type="term" value="C:mitochondrial inner membrane"/>
    <property type="evidence" value="ECO:0007669"/>
    <property type="project" value="TreeGrafter"/>
</dbReference>